<dbReference type="EnsemblMetazoa" id="PHUM498600-RA">
    <property type="protein sequence ID" value="PHUM498600-PA"/>
    <property type="gene ID" value="PHUM498600"/>
</dbReference>
<feature type="chain" id="PRO_5011412726" evidence="1">
    <location>
        <begin position="25"/>
        <end position="126"/>
    </location>
</feature>
<dbReference type="PANTHER" id="PTHR41151">
    <property type="entry name" value="PARTNER OF BURSICON"/>
    <property type="match status" value="1"/>
</dbReference>
<dbReference type="GO" id="GO:0005184">
    <property type="term" value="F:neuropeptide hormone activity"/>
    <property type="evidence" value="ECO:0007669"/>
    <property type="project" value="InterPro"/>
</dbReference>
<evidence type="ECO:0000313" key="2">
    <source>
        <dbReference type="EMBL" id="EEB18043.1"/>
    </source>
</evidence>
<dbReference type="VEuPathDB" id="VectorBase:PHUM498600"/>
<evidence type="ECO:0000313" key="3">
    <source>
        <dbReference type="EnsemblMetazoa" id="PHUM498600-PA"/>
    </source>
</evidence>
<dbReference type="PANTHER" id="PTHR41151:SF1">
    <property type="entry name" value="PARTNER OF BURSICON"/>
    <property type="match status" value="1"/>
</dbReference>
<proteinExistence type="predicted"/>
<dbReference type="HOGENOM" id="CLU_145016_0_0_1"/>
<dbReference type="InterPro" id="IPR034441">
    <property type="entry name" value="Bursicon_suB"/>
</dbReference>
<dbReference type="OMA" id="ETCELTH"/>
<dbReference type="Proteomes" id="UP000009046">
    <property type="component" value="Unassembled WGS sequence"/>
</dbReference>
<dbReference type="GO" id="GO:0001664">
    <property type="term" value="F:G protein-coupled receptor binding"/>
    <property type="evidence" value="ECO:0007669"/>
    <property type="project" value="InterPro"/>
</dbReference>
<dbReference type="FunCoup" id="E0VXD7">
    <property type="interactions" value="1"/>
</dbReference>
<reference evidence="3" key="3">
    <citation type="submission" date="2020-05" db="UniProtKB">
        <authorList>
            <consortium name="EnsemblMetazoa"/>
        </authorList>
    </citation>
    <scope>IDENTIFICATION</scope>
    <source>
        <strain evidence="3">USDA</strain>
    </source>
</reference>
<dbReference type="RefSeq" id="XP_002430781.1">
    <property type="nucleotide sequence ID" value="XM_002430736.1"/>
</dbReference>
<sequence length="126" mass="14248">MVIQSCFVLSFVIILIELTNKISGEKEEFCETLPSFIHIIKEEFDDVGRLERTCSGEISVNKCEGACTSQVQPSVVTSTGFLKFLRERIITLTHCYDSDGIRLTEDSRKSMDIKLKEPNDCKCSKC</sequence>
<accession>E0VXD7</accession>
<dbReference type="EMBL" id="AAZO01006044">
    <property type="status" value="NOT_ANNOTATED_CDS"/>
    <property type="molecule type" value="Genomic_DNA"/>
</dbReference>
<dbReference type="eggNOG" id="ENOG502S111">
    <property type="taxonomic scope" value="Eukaryota"/>
</dbReference>
<keyword evidence="1" id="KW-0732">Signal</keyword>
<evidence type="ECO:0000256" key="1">
    <source>
        <dbReference type="SAM" id="SignalP"/>
    </source>
</evidence>
<feature type="signal peptide" evidence="1">
    <location>
        <begin position="1"/>
        <end position="24"/>
    </location>
</feature>
<gene>
    <name evidence="3" type="primary">8236232</name>
    <name evidence="2" type="ORF">Phum_PHUM498600</name>
</gene>
<keyword evidence="4" id="KW-1185">Reference proteome</keyword>
<dbReference type="EMBL" id="DS235830">
    <property type="protein sequence ID" value="EEB18043.1"/>
    <property type="molecule type" value="Genomic_DNA"/>
</dbReference>
<reference evidence="2" key="2">
    <citation type="submission" date="2007-04" db="EMBL/GenBank/DDBJ databases">
        <title>The genome of the human body louse.</title>
        <authorList>
            <consortium name="The Human Body Louse Genome Consortium"/>
            <person name="Kirkness E."/>
            <person name="Walenz B."/>
            <person name="Hass B."/>
            <person name="Bruggner R."/>
            <person name="Strausberg R."/>
        </authorList>
    </citation>
    <scope>NUCLEOTIDE SEQUENCE</scope>
    <source>
        <strain evidence="2">USDA</strain>
    </source>
</reference>
<evidence type="ECO:0000313" key="4">
    <source>
        <dbReference type="Proteomes" id="UP000009046"/>
    </source>
</evidence>
<reference evidence="2" key="1">
    <citation type="submission" date="2007-04" db="EMBL/GenBank/DDBJ databases">
        <title>Annotation of Pediculus humanus corporis strain USDA.</title>
        <authorList>
            <person name="Kirkness E."/>
            <person name="Hannick L."/>
            <person name="Hass B."/>
            <person name="Bruggner R."/>
            <person name="Lawson D."/>
            <person name="Bidwell S."/>
            <person name="Joardar V."/>
            <person name="Caler E."/>
            <person name="Walenz B."/>
            <person name="Inman J."/>
            <person name="Schobel S."/>
            <person name="Galinsky K."/>
            <person name="Amedeo P."/>
            <person name="Strausberg R."/>
        </authorList>
    </citation>
    <scope>NUCLEOTIDE SEQUENCE</scope>
    <source>
        <strain evidence="2">USDA</strain>
    </source>
</reference>
<dbReference type="AlphaFoldDB" id="E0VXD7"/>
<dbReference type="CTD" id="8236232"/>
<protein>
    <submittedName>
        <fullName evidence="2">Partner of bursicon, putative</fullName>
    </submittedName>
</protein>
<dbReference type="GO" id="GO:0031395">
    <property type="term" value="C:bursicon neuropeptide hormone complex"/>
    <property type="evidence" value="ECO:0007669"/>
    <property type="project" value="InterPro"/>
</dbReference>
<dbReference type="OrthoDB" id="786951at2759"/>
<dbReference type="GO" id="GO:0007186">
    <property type="term" value="P:G protein-coupled receptor signaling pathway"/>
    <property type="evidence" value="ECO:0007669"/>
    <property type="project" value="TreeGrafter"/>
</dbReference>
<dbReference type="STRING" id="121224.E0VXD7"/>
<dbReference type="InParanoid" id="E0VXD7"/>
<name>E0VXD7_PEDHC</name>
<dbReference type="KEGG" id="phu:Phum_PHUM498600"/>
<dbReference type="GeneID" id="8236232"/>
<organism>
    <name type="scientific">Pediculus humanus subsp. corporis</name>
    <name type="common">Body louse</name>
    <dbReference type="NCBI Taxonomy" id="121224"/>
    <lineage>
        <taxon>Eukaryota</taxon>
        <taxon>Metazoa</taxon>
        <taxon>Ecdysozoa</taxon>
        <taxon>Arthropoda</taxon>
        <taxon>Hexapoda</taxon>
        <taxon>Insecta</taxon>
        <taxon>Pterygota</taxon>
        <taxon>Neoptera</taxon>
        <taxon>Paraneoptera</taxon>
        <taxon>Psocodea</taxon>
        <taxon>Troctomorpha</taxon>
        <taxon>Phthiraptera</taxon>
        <taxon>Anoplura</taxon>
        <taxon>Pediculidae</taxon>
        <taxon>Pediculus</taxon>
    </lineage>
</organism>